<dbReference type="EMBL" id="GGEC01007539">
    <property type="protein sequence ID" value="MBW88022.1"/>
    <property type="molecule type" value="Transcribed_RNA"/>
</dbReference>
<accession>A0A2P2J3I2</accession>
<evidence type="ECO:0000313" key="1">
    <source>
        <dbReference type="EMBL" id="MBW88022.1"/>
    </source>
</evidence>
<reference evidence="1" key="1">
    <citation type="submission" date="2018-02" db="EMBL/GenBank/DDBJ databases">
        <title>Rhizophora mucronata_Transcriptome.</title>
        <authorList>
            <person name="Meera S.P."/>
            <person name="Sreeshan A."/>
            <person name="Augustine A."/>
        </authorList>
    </citation>
    <scope>NUCLEOTIDE SEQUENCE</scope>
    <source>
        <tissue evidence="1">Leaf</tissue>
    </source>
</reference>
<sequence length="93" mass="10155">MTNDGCIFSLHRDKNEVFEDDLPSPKEGFSSMNILAILPVIKESMLPPLTKPVANPNRFTTSSLPMTSSPRKCSFTNLSSIILGVLVTTTLLS</sequence>
<protein>
    <submittedName>
        <fullName evidence="1">Uncharacterized protein</fullName>
    </submittedName>
</protein>
<dbReference type="AlphaFoldDB" id="A0A2P2J3I2"/>
<name>A0A2P2J3I2_RHIMU</name>
<organism evidence="1">
    <name type="scientific">Rhizophora mucronata</name>
    <name type="common">Asiatic mangrove</name>
    <dbReference type="NCBI Taxonomy" id="61149"/>
    <lineage>
        <taxon>Eukaryota</taxon>
        <taxon>Viridiplantae</taxon>
        <taxon>Streptophyta</taxon>
        <taxon>Embryophyta</taxon>
        <taxon>Tracheophyta</taxon>
        <taxon>Spermatophyta</taxon>
        <taxon>Magnoliopsida</taxon>
        <taxon>eudicotyledons</taxon>
        <taxon>Gunneridae</taxon>
        <taxon>Pentapetalae</taxon>
        <taxon>rosids</taxon>
        <taxon>fabids</taxon>
        <taxon>Malpighiales</taxon>
        <taxon>Rhizophoraceae</taxon>
        <taxon>Rhizophora</taxon>
    </lineage>
</organism>
<proteinExistence type="predicted"/>